<dbReference type="Gene3D" id="1.10.1740.10">
    <property type="match status" value="1"/>
</dbReference>
<comment type="caution">
    <text evidence="2">The sequence shown here is derived from an EMBL/GenBank/DDBJ whole genome shotgun (WGS) entry which is preliminary data.</text>
</comment>
<dbReference type="Pfam" id="PF04542">
    <property type="entry name" value="Sigma70_r2"/>
    <property type="match status" value="1"/>
</dbReference>
<evidence type="ECO:0000313" key="3">
    <source>
        <dbReference type="Proteomes" id="UP001593940"/>
    </source>
</evidence>
<dbReference type="RefSeq" id="WP_377030572.1">
    <property type="nucleotide sequence ID" value="NZ_JBHOMY010000061.1"/>
</dbReference>
<dbReference type="Proteomes" id="UP001593940">
    <property type="component" value="Unassembled WGS sequence"/>
</dbReference>
<name>A0ABV6YBM8_9HYPH</name>
<gene>
    <name evidence="2" type="ORF">ACETIH_18590</name>
</gene>
<organism evidence="2 3">
    <name type="scientific">Microvirga arabica</name>
    <dbReference type="NCBI Taxonomy" id="1128671"/>
    <lineage>
        <taxon>Bacteria</taxon>
        <taxon>Pseudomonadati</taxon>
        <taxon>Pseudomonadota</taxon>
        <taxon>Alphaproteobacteria</taxon>
        <taxon>Hyphomicrobiales</taxon>
        <taxon>Methylobacteriaceae</taxon>
        <taxon>Microvirga</taxon>
    </lineage>
</organism>
<dbReference type="SUPFAM" id="SSF88946">
    <property type="entry name" value="Sigma2 domain of RNA polymerase sigma factors"/>
    <property type="match status" value="1"/>
</dbReference>
<accession>A0ABV6YBM8</accession>
<evidence type="ECO:0000259" key="1">
    <source>
        <dbReference type="Pfam" id="PF04542"/>
    </source>
</evidence>
<dbReference type="InterPro" id="IPR013325">
    <property type="entry name" value="RNA_pol_sigma_r2"/>
</dbReference>
<proteinExistence type="predicted"/>
<keyword evidence="3" id="KW-1185">Reference proteome</keyword>
<dbReference type="EMBL" id="JBHOMY010000061">
    <property type="protein sequence ID" value="MFC1458666.1"/>
    <property type="molecule type" value="Genomic_DNA"/>
</dbReference>
<sequence length="83" mass="9597">MLGVALRLLRRRSLAEEAVHDTFLQVWQHASSFDAAKGNARTWLYAILRNRAPNTTARPRIWFSRVTRCPTSFLRAMIRARTA</sequence>
<protein>
    <submittedName>
        <fullName evidence="2">Sigma factor</fullName>
    </submittedName>
</protein>
<dbReference type="InterPro" id="IPR007627">
    <property type="entry name" value="RNA_pol_sigma70_r2"/>
</dbReference>
<feature type="domain" description="RNA polymerase sigma-70 region 2" evidence="1">
    <location>
        <begin position="2"/>
        <end position="52"/>
    </location>
</feature>
<evidence type="ECO:0000313" key="2">
    <source>
        <dbReference type="EMBL" id="MFC1458666.1"/>
    </source>
</evidence>
<reference evidence="2 3" key="1">
    <citation type="submission" date="2024-09" db="EMBL/GenBank/DDBJ databases">
        <title>Nodulacao em especies de Leguminosae Basais da Amazonia e Caracterizacao dos Rizobios e Bacterias Associadas aos Nodulos.</title>
        <authorList>
            <person name="Jambeiro I.C.A."/>
            <person name="Lopes I.S."/>
            <person name="Aguiar E.R.G.R."/>
            <person name="Santos A.F.J."/>
            <person name="Dos Santos J.M.F."/>
            <person name="Gross E."/>
        </authorList>
    </citation>
    <scope>NUCLEOTIDE SEQUENCE [LARGE SCALE GENOMIC DNA]</scope>
    <source>
        <strain evidence="2 3">BRUESC1165</strain>
    </source>
</reference>